<keyword evidence="7" id="KW-0175">Coiled coil</keyword>
<evidence type="ECO:0000256" key="7">
    <source>
        <dbReference type="SAM" id="Coils"/>
    </source>
</evidence>
<dbReference type="Pfam" id="PF03564">
    <property type="entry name" value="DUF1759"/>
    <property type="match status" value="1"/>
</dbReference>
<feature type="compositionally biased region" description="Basic and acidic residues" evidence="8">
    <location>
        <begin position="1304"/>
        <end position="1318"/>
    </location>
</feature>
<dbReference type="InterPro" id="IPR005312">
    <property type="entry name" value="DUF1759"/>
</dbReference>
<dbReference type="PANTHER" id="PTHR15678:SF6">
    <property type="entry name" value="BRIDGE-LIKE LIPID TRANSFER PROTEIN FAMILY MEMBER 2"/>
    <property type="match status" value="1"/>
</dbReference>
<evidence type="ECO:0000313" key="11">
    <source>
        <dbReference type="Proteomes" id="UP000037510"/>
    </source>
</evidence>
<feature type="compositionally biased region" description="Acidic residues" evidence="8">
    <location>
        <begin position="2104"/>
        <end position="2113"/>
    </location>
</feature>
<feature type="region of interest" description="Disordered" evidence="8">
    <location>
        <begin position="2102"/>
        <end position="2122"/>
    </location>
</feature>
<evidence type="ECO:0000256" key="4">
    <source>
        <dbReference type="ARBA" id="ARBA00023128"/>
    </source>
</evidence>
<proteinExistence type="inferred from homology"/>
<evidence type="ECO:0000256" key="5">
    <source>
        <dbReference type="ARBA" id="ARBA00023274"/>
    </source>
</evidence>
<protein>
    <recommendedName>
        <fullName evidence="6">Large ribosomal subunit protein mL50</fullName>
    </recommendedName>
</protein>
<gene>
    <name evidence="10" type="ORF">OBRU01_01431</name>
</gene>
<dbReference type="GO" id="GO:0005739">
    <property type="term" value="C:mitochondrion"/>
    <property type="evidence" value="ECO:0007669"/>
    <property type="project" value="UniProtKB-SubCell"/>
</dbReference>
<reference evidence="10 11" key="1">
    <citation type="journal article" date="2015" name="Genome Biol. Evol.">
        <title>The genome of winter moth (Operophtera brumata) provides a genomic perspective on sexual dimorphism and phenology.</title>
        <authorList>
            <person name="Derks M.F."/>
            <person name="Smit S."/>
            <person name="Salis L."/>
            <person name="Schijlen E."/>
            <person name="Bossers A."/>
            <person name="Mateman C."/>
            <person name="Pijl A.S."/>
            <person name="de Ridder D."/>
            <person name="Groenen M.A."/>
            <person name="Visser M.E."/>
            <person name="Megens H.J."/>
        </authorList>
    </citation>
    <scope>NUCLEOTIDE SEQUENCE [LARGE SCALE GENOMIC DNA]</scope>
    <source>
        <strain evidence="10">WM2013NL</strain>
        <tissue evidence="10">Head and thorax</tissue>
    </source>
</reference>
<dbReference type="Pfam" id="PF10501">
    <property type="entry name" value="Ribosomal_L50"/>
    <property type="match status" value="1"/>
</dbReference>
<sequence>MLRNVLLSLPRNNLQVNSIRNVQKKYPKVDKKLQAAAESLASRGFLRPSKPWDPPASIENTITQICADNGLKSDSEIETLDVKFAVLKACYEETGHSVPNSLMHTIETVDDLKSFYMTPVDTKTPFDALTKMELPKNLHVQENYVRFHPDKDTLFNGATAYPKSSTIVSGLKTRKKYEGFSAKRLLPTVLAWLFMRKFNIKLKIGRIAVPKLILKDVTLSKDRYFILVSVVIRGVQVNNNVAEKRSVVVETILKPLLSKQNSLSKEGMAETATATVHIFDASITLYNKSLEPYTIYATATEVHADGAAGGPARALVFSTKVVEGRAMIVGGGERLGEAEYELYHFAQKHKKLKKHVQSCSDVEGQFASIIPRMSPVIPKIFSLRIDGTKVGCSSKSTNTNFEMSLQSLQVNSRFSAASVHLDDAGCEVASLPQVYVAFQMDHTLNVTYTHKNVVHWYLYTMEKMRTSRPLQIRDSSGCAELRSVCVQAALKGGRTMVAGCGGVKVKLDQLLDTRELLVDGGWCAVGQGTGQAARLREPPPRRHHAWGSALLAVALVKWGSHGPRDSKVEAMMDCLRLEWSTVIAETIISLYDCIQDYGPSTPSVPPPALPESPCNITVNVALSHINLFLIVSEDVCLMTRIDAITLEKTVVKSGAVISGLKVVDTVPYRDEITSSFLHVKLARIEQVLSRERPSTLLDFQLLETVDFEWSANLHLKILTFVRAIKRFGGELKQRGTERNEDEVVRGKGRAIDWRVSFKRDTNLLLLLKLTLVLNGAEIVTVEGYSQERAADDAELRVERKANEGFQLMSVNVNSIRVIFPYKHRFADAVQGDFVSLFKWIKLIEEILIEMSDDPFEVKLRDNYELLEDEYKESERRRTMLDAKVQELCKPHLFLPAGKVDELYAALRAKDAQIYVQRCRAAPPPRTRLVACCLSGLKIIALADPSIHGTANAVDELYAALRAKDAQIYVKRCRAAPPPRTRLVACCLSGLKIIALADPRANSDDRPRSTLGRGGIRTEHDDSQMFNGDPLEWLAYKLAYDESTKICKYSDAENMWRLRKSLKGEAKETVCSLLIGNTAPHIIIEALELRYGRPETIIHKITYQLKKIPPLSQNYHHEIVSFSIKIKNYVAAVKAVNQTDYLRSPELVSNVLTKCPSALINKWADYYGANCNIQKAKLEMLAEFLYNEANKISAAGLTHLHIQSDYRKKPEERRPHSVLLGAKRDVTRCQFCKISNHKLPECARFKRALTKDRWRFVRVNNLCHKCLLATHSHDNCSAASCPVDECGLPHHRLLHWKSKTSANSEKSESENKTNSDDNKVLLTSDKTVDQVNNDCPVSNETVANAVDSSKSCVFLKVVPVNIHGPKGVFRTHALMDDGATVSLIAADIANRVGLHGQKQTLRVRGAWDSELKCDSEQINCKITSINNDSFDISMRKISELNLPLQKISNINLKDYEHFLGVHNKPRKNKDECKAIEMVEKSAKLINGKWEVGLPWKDENAKMASSFCNAYRRLKTIERKMSTDQGFALRYKERVSRPSLDPSAPLSWWDKVRLMMHGRVTARCSRFTCLLHVSLDPYNTTEEMELSWSELVLDWTNGKLCFLGSLEVLVRTASKYDDCRVARVPALKLSAKLGWTCVADARDHRSVAPCAPTRLPEYSSNQGTSGPGALGGGMLAALVAEAGGEAPVVFSDELSGAEADAQPTHQPNIRHVLDDDNSHTACLIELVNSQVVLKGCETRGYVVLCAARAEVRQRVRRTPPATAWSGALSAMQYYATVSAADRDQLPENIQWVPVEEISGGGSAEISTLPDVPRLVGSGHSAGGVIGSTVGPSQDSSLAQISTLPDVPRLVGSGHLAGGVIGSTVGPSQDSSLAQEAGAGAGAAHGWGDAHPPYDSFALMHHDLDVCTNSLQYAMLLDVINNVVLHVEPERRRTLERRARMRFQLQLRHDQDPRHLIHKLQTQVNECKESVWSLGEELDAMVRGWREERRGARRTGTGPAPLPAPPHRYNEICFKSARWRLTDADGQLGIADLLLTNFLYTKTSRSDDSVEHQLEVGYVQVLAPAAPMGRAPVARRATLRVFCRDRPPVGGIAVKEHFEVNIRDPDSMEEGDEEGEGTLRGGASGLVATGSKKVKKKGKDSNSNFYERAEKNKLFIYIKIPEVPVRVSYKGSKEKNLEDVRDLPLVLPTLEYHNGDLHCNVIYFFLINIEQDPSKDKIVYLNLAKTIE</sequence>
<feature type="coiled-coil region" evidence="7">
    <location>
        <begin position="856"/>
        <end position="883"/>
    </location>
</feature>
<accession>A0A0L7LU49</accession>
<evidence type="ECO:0000313" key="10">
    <source>
        <dbReference type="EMBL" id="KOB78972.1"/>
    </source>
</evidence>
<dbReference type="InterPro" id="IPR045167">
    <property type="entry name" value="Hobbit"/>
</dbReference>
<evidence type="ECO:0000259" key="9">
    <source>
        <dbReference type="SMART" id="SM01214"/>
    </source>
</evidence>
<dbReference type="SMART" id="SM01214">
    <property type="entry name" value="Fmp27_GFWDK"/>
    <property type="match status" value="1"/>
</dbReference>
<evidence type="ECO:0000256" key="1">
    <source>
        <dbReference type="ARBA" id="ARBA00004173"/>
    </source>
</evidence>
<comment type="caution">
    <text evidence="10">The sequence shown here is derived from an EMBL/GenBank/DDBJ whole genome shotgun (WGS) entry which is preliminary data.</text>
</comment>
<comment type="similarity">
    <text evidence="2">Belongs to the mitochondrion-specific ribosomal protein mL50 family.</text>
</comment>
<dbReference type="EMBL" id="JTDY01000085">
    <property type="protein sequence ID" value="KOB78972.1"/>
    <property type="molecule type" value="Genomic_DNA"/>
</dbReference>
<dbReference type="GO" id="GO:1990904">
    <property type="term" value="C:ribonucleoprotein complex"/>
    <property type="evidence" value="ECO:0007669"/>
    <property type="project" value="UniProtKB-KW"/>
</dbReference>
<name>A0A0L7LU49_OPEBR</name>
<dbReference type="PANTHER" id="PTHR15678">
    <property type="entry name" value="ANTIGEN MLAA-22-RELATED"/>
    <property type="match status" value="1"/>
</dbReference>
<dbReference type="STRING" id="104452.A0A0L7LU49"/>
<keyword evidence="11" id="KW-1185">Reference proteome</keyword>
<dbReference type="InterPro" id="IPR019441">
    <property type="entry name" value="FMP27/BLTP2/Hobbit_GFWDK_RBG"/>
</dbReference>
<dbReference type="Pfam" id="PF10344">
    <property type="entry name" value="Hobbit"/>
    <property type="match status" value="5"/>
</dbReference>
<keyword evidence="3" id="KW-0689">Ribosomal protein</keyword>
<keyword evidence="4" id="KW-0496">Mitochondrion</keyword>
<feature type="domain" description="FMP27/BLTP2/Hobbit GFWDK motif-containing RBG unit" evidence="9">
    <location>
        <begin position="1490"/>
        <end position="1578"/>
    </location>
</feature>
<dbReference type="Proteomes" id="UP000037510">
    <property type="component" value="Unassembled WGS sequence"/>
</dbReference>
<evidence type="ECO:0000256" key="8">
    <source>
        <dbReference type="SAM" id="MobiDB-lite"/>
    </source>
</evidence>
<dbReference type="GO" id="GO:0005840">
    <property type="term" value="C:ribosome"/>
    <property type="evidence" value="ECO:0007669"/>
    <property type="project" value="UniProtKB-KW"/>
</dbReference>
<keyword evidence="5" id="KW-0687">Ribonucleoprotein</keyword>
<evidence type="ECO:0000256" key="6">
    <source>
        <dbReference type="ARBA" id="ARBA00035183"/>
    </source>
</evidence>
<evidence type="ECO:0000256" key="3">
    <source>
        <dbReference type="ARBA" id="ARBA00022980"/>
    </source>
</evidence>
<comment type="subcellular location">
    <subcellularLocation>
        <location evidence="1">Mitochondrion</location>
    </subcellularLocation>
</comment>
<dbReference type="InterPro" id="IPR018305">
    <property type="entry name" value="Ribosomal_m50"/>
</dbReference>
<organism evidence="10 11">
    <name type="scientific">Operophtera brumata</name>
    <name type="common">Winter moth</name>
    <name type="synonym">Phalaena brumata</name>
    <dbReference type="NCBI Taxonomy" id="104452"/>
    <lineage>
        <taxon>Eukaryota</taxon>
        <taxon>Metazoa</taxon>
        <taxon>Ecdysozoa</taxon>
        <taxon>Arthropoda</taxon>
        <taxon>Hexapoda</taxon>
        <taxon>Insecta</taxon>
        <taxon>Pterygota</taxon>
        <taxon>Neoptera</taxon>
        <taxon>Endopterygota</taxon>
        <taxon>Lepidoptera</taxon>
        <taxon>Glossata</taxon>
        <taxon>Ditrysia</taxon>
        <taxon>Geometroidea</taxon>
        <taxon>Geometridae</taxon>
        <taxon>Larentiinae</taxon>
        <taxon>Operophtera</taxon>
    </lineage>
</organism>
<evidence type="ECO:0000256" key="2">
    <source>
        <dbReference type="ARBA" id="ARBA00008860"/>
    </source>
</evidence>
<feature type="region of interest" description="Disordered" evidence="8">
    <location>
        <begin position="1297"/>
        <end position="1319"/>
    </location>
</feature>